<sequence length="193" mass="21071">MSTLVRAVSWLVAVALMAAAMWLHGAKPRQDSKLLDPIASRGRVGTVVGNRVFSVQVDRVDVAAAIVKDDILKRTTVPSPGLFVIVYLRIRSNQKPFMPGHARLTTRGGLSYDESGRPDVSGRTSNYEPMFWAPASYVFEIPKDRLAGTRLILGESSLLNQLSAEVDVDLGIDARKAADLIGRAPHDYVLKTT</sequence>
<evidence type="ECO:0000313" key="1">
    <source>
        <dbReference type="EMBL" id="GAA4640839.1"/>
    </source>
</evidence>
<reference evidence="2" key="1">
    <citation type="journal article" date="2019" name="Int. J. Syst. Evol. Microbiol.">
        <title>The Global Catalogue of Microorganisms (GCM) 10K type strain sequencing project: providing services to taxonomists for standard genome sequencing and annotation.</title>
        <authorList>
            <consortium name="The Broad Institute Genomics Platform"/>
            <consortium name="The Broad Institute Genome Sequencing Center for Infectious Disease"/>
            <person name="Wu L."/>
            <person name="Ma J."/>
        </authorList>
    </citation>
    <scope>NUCLEOTIDE SEQUENCE [LARGE SCALE GENOMIC DNA]</scope>
    <source>
        <strain evidence="2">JCM 17939</strain>
    </source>
</reference>
<organism evidence="1 2">
    <name type="scientific">Actinoallomurus vinaceus</name>
    <dbReference type="NCBI Taxonomy" id="1080074"/>
    <lineage>
        <taxon>Bacteria</taxon>
        <taxon>Bacillati</taxon>
        <taxon>Actinomycetota</taxon>
        <taxon>Actinomycetes</taxon>
        <taxon>Streptosporangiales</taxon>
        <taxon>Thermomonosporaceae</taxon>
        <taxon>Actinoallomurus</taxon>
    </lineage>
</organism>
<evidence type="ECO:0008006" key="3">
    <source>
        <dbReference type="Google" id="ProtNLM"/>
    </source>
</evidence>
<dbReference type="EMBL" id="BAABHK010000041">
    <property type="protein sequence ID" value="GAA4640839.1"/>
    <property type="molecule type" value="Genomic_DNA"/>
</dbReference>
<dbReference type="Proteomes" id="UP001501442">
    <property type="component" value="Unassembled WGS sequence"/>
</dbReference>
<comment type="caution">
    <text evidence="1">The sequence shown here is derived from an EMBL/GenBank/DDBJ whole genome shotgun (WGS) entry which is preliminary data.</text>
</comment>
<protein>
    <recommendedName>
        <fullName evidence="3">DUF4352 domain-containing protein</fullName>
    </recommendedName>
</protein>
<keyword evidence="2" id="KW-1185">Reference proteome</keyword>
<dbReference type="RefSeq" id="WP_345444716.1">
    <property type="nucleotide sequence ID" value="NZ_BAABHK010000041.1"/>
</dbReference>
<evidence type="ECO:0000313" key="2">
    <source>
        <dbReference type="Proteomes" id="UP001501442"/>
    </source>
</evidence>
<name>A0ABP8UVD7_9ACTN</name>
<accession>A0ABP8UVD7</accession>
<proteinExistence type="predicted"/>
<gene>
    <name evidence="1" type="ORF">GCM10023196_107780</name>
</gene>